<sequence length="64" mass="6694">MCAAISARWLIFRRPLSDRLIGMRKLLITAALLTLVATPANAGPAPAYSTFTGIPFAAPPVGAL</sequence>
<proteinExistence type="predicted"/>
<keyword evidence="2" id="KW-1185">Reference proteome</keyword>
<comment type="caution">
    <text evidence="1">The sequence shown here is derived from an EMBL/GenBank/DDBJ whole genome shotgun (WGS) entry which is preliminary data.</text>
</comment>
<dbReference type="EMBL" id="JBHTIS010003216">
    <property type="protein sequence ID" value="MFD1050948.1"/>
    <property type="molecule type" value="Genomic_DNA"/>
</dbReference>
<name>A0ABW3MJS0_9PSEU</name>
<evidence type="ECO:0000313" key="1">
    <source>
        <dbReference type="EMBL" id="MFD1050948.1"/>
    </source>
</evidence>
<dbReference type="Proteomes" id="UP001597045">
    <property type="component" value="Unassembled WGS sequence"/>
</dbReference>
<gene>
    <name evidence="1" type="ORF">ACFQ1S_38190</name>
</gene>
<organism evidence="1 2">
    <name type="scientific">Kibdelosporangium lantanae</name>
    <dbReference type="NCBI Taxonomy" id="1497396"/>
    <lineage>
        <taxon>Bacteria</taxon>
        <taxon>Bacillati</taxon>
        <taxon>Actinomycetota</taxon>
        <taxon>Actinomycetes</taxon>
        <taxon>Pseudonocardiales</taxon>
        <taxon>Pseudonocardiaceae</taxon>
        <taxon>Kibdelosporangium</taxon>
    </lineage>
</organism>
<feature type="non-terminal residue" evidence="1">
    <location>
        <position position="64"/>
    </location>
</feature>
<evidence type="ECO:0000313" key="2">
    <source>
        <dbReference type="Proteomes" id="UP001597045"/>
    </source>
</evidence>
<accession>A0ABW3MJS0</accession>
<reference evidence="2" key="1">
    <citation type="journal article" date="2019" name="Int. J. Syst. Evol. Microbiol.">
        <title>The Global Catalogue of Microorganisms (GCM) 10K type strain sequencing project: providing services to taxonomists for standard genome sequencing and annotation.</title>
        <authorList>
            <consortium name="The Broad Institute Genomics Platform"/>
            <consortium name="The Broad Institute Genome Sequencing Center for Infectious Disease"/>
            <person name="Wu L."/>
            <person name="Ma J."/>
        </authorList>
    </citation>
    <scope>NUCLEOTIDE SEQUENCE [LARGE SCALE GENOMIC DNA]</scope>
    <source>
        <strain evidence="2">JCM 31486</strain>
    </source>
</reference>
<protein>
    <submittedName>
        <fullName evidence="1">Uncharacterized protein</fullName>
    </submittedName>
</protein>